<accession>A0A0C3ADZ5</accession>
<dbReference type="InParanoid" id="A0A0C3ADZ5"/>
<feature type="domain" description="Major facilitator superfamily (MFS) profile" evidence="10">
    <location>
        <begin position="15"/>
        <end position="476"/>
    </location>
</feature>
<evidence type="ECO:0000256" key="1">
    <source>
        <dbReference type="ARBA" id="ARBA00004141"/>
    </source>
</evidence>
<sequence>MLRGANLKNTRVYWLAITLSWGMVLFGYNAGITGGVVLQPFFESQFGLVNPDGSINNSKYTQVSSNVVSVLQAGAFFGALGSAPVSDRLGRRWTLMVLVIIFSIGAILATMAGGSQGINYIYAGRIVSGFGIGGISAISPAYVSECSPKGVRGRITGVLTVMIAIGAMLSYFVNLEVGLHLANSENVWRVPFGLQLVPSGLMCMGLFTVKESPRWLASRKRTQEAILNLAYFRKEPHDFPAVQHEMAEIEAGIREERVARNRLGIREAFFGRGNFIRFVIAFVLFFLHQWSGQPSVASYSPQIFSLIGYTGTKSSLLNSGIYGVFRVVATVIAILFLVESLGRKICLFVSAMGMGVTFFVIGAILKTHPVHTISPSHTATPSSATKAMASMLYLSVCFFSVGVAPIPWIYVSDIFPTRTRHYGLAFASAIQWLFNFVVMKLTPTLVADLGYKLFFVFGAINIGGIAAFSIFLPETQGHSLEEMDVIFGAISREAREAVIEMQEREIKHEFYIA</sequence>
<feature type="transmembrane region" description="Helical" evidence="9">
    <location>
        <begin position="320"/>
        <end position="338"/>
    </location>
</feature>
<feature type="transmembrane region" description="Helical" evidence="9">
    <location>
        <begin position="93"/>
        <end position="114"/>
    </location>
</feature>
<name>A0A0C3ADZ5_9AGAM</name>
<evidence type="ECO:0000313" key="11">
    <source>
        <dbReference type="EMBL" id="KIM63132.1"/>
    </source>
</evidence>
<dbReference type="EMBL" id="KN822037">
    <property type="protein sequence ID" value="KIM63132.1"/>
    <property type="molecule type" value="Genomic_DNA"/>
</dbReference>
<evidence type="ECO:0000256" key="6">
    <source>
        <dbReference type="ARBA" id="ARBA00023136"/>
    </source>
</evidence>
<dbReference type="InterPro" id="IPR003663">
    <property type="entry name" value="Sugar/inositol_transpt"/>
</dbReference>
<evidence type="ECO:0000256" key="7">
    <source>
        <dbReference type="ARBA" id="ARBA00049119"/>
    </source>
</evidence>
<feature type="transmembrane region" description="Helical" evidence="9">
    <location>
        <begin position="192"/>
        <end position="209"/>
    </location>
</feature>
<dbReference type="OrthoDB" id="508119at2759"/>
<feature type="transmembrane region" description="Helical" evidence="9">
    <location>
        <begin position="453"/>
        <end position="473"/>
    </location>
</feature>
<dbReference type="InterPro" id="IPR005829">
    <property type="entry name" value="Sugar_transporter_CS"/>
</dbReference>
<comment type="similarity">
    <text evidence="2 8">Belongs to the major facilitator superfamily. Sugar transporter (TC 2.A.1.1) family.</text>
</comment>
<feature type="transmembrane region" description="Helical" evidence="9">
    <location>
        <begin position="12"/>
        <end position="42"/>
    </location>
</feature>
<dbReference type="PROSITE" id="PS00216">
    <property type="entry name" value="SUGAR_TRANSPORT_1"/>
    <property type="match status" value="1"/>
</dbReference>
<keyword evidence="4 9" id="KW-0812">Transmembrane</keyword>
<evidence type="ECO:0000313" key="12">
    <source>
        <dbReference type="Proteomes" id="UP000053989"/>
    </source>
</evidence>
<dbReference type="Pfam" id="PF00083">
    <property type="entry name" value="Sugar_tr"/>
    <property type="match status" value="1"/>
</dbReference>
<dbReference type="InterPro" id="IPR005828">
    <property type="entry name" value="MFS_sugar_transport-like"/>
</dbReference>
<dbReference type="PROSITE" id="PS50850">
    <property type="entry name" value="MFS"/>
    <property type="match status" value="1"/>
</dbReference>
<gene>
    <name evidence="11" type="ORF">SCLCIDRAFT_118254</name>
</gene>
<evidence type="ECO:0000256" key="8">
    <source>
        <dbReference type="RuleBase" id="RU003346"/>
    </source>
</evidence>
<keyword evidence="6 9" id="KW-0472">Membrane</keyword>
<protein>
    <recommendedName>
        <fullName evidence="10">Major facilitator superfamily (MFS) profile domain-containing protein</fullName>
    </recommendedName>
</protein>
<dbReference type="PRINTS" id="PR00171">
    <property type="entry name" value="SUGRTRNSPORT"/>
</dbReference>
<evidence type="ECO:0000256" key="9">
    <source>
        <dbReference type="SAM" id="Phobius"/>
    </source>
</evidence>
<reference evidence="12" key="2">
    <citation type="submission" date="2015-01" db="EMBL/GenBank/DDBJ databases">
        <title>Evolutionary Origins and Diversification of the Mycorrhizal Mutualists.</title>
        <authorList>
            <consortium name="DOE Joint Genome Institute"/>
            <consortium name="Mycorrhizal Genomics Consortium"/>
            <person name="Kohler A."/>
            <person name="Kuo A."/>
            <person name="Nagy L.G."/>
            <person name="Floudas D."/>
            <person name="Copeland A."/>
            <person name="Barry K.W."/>
            <person name="Cichocki N."/>
            <person name="Veneault-Fourrey C."/>
            <person name="LaButti K."/>
            <person name="Lindquist E.A."/>
            <person name="Lipzen A."/>
            <person name="Lundell T."/>
            <person name="Morin E."/>
            <person name="Murat C."/>
            <person name="Riley R."/>
            <person name="Ohm R."/>
            <person name="Sun H."/>
            <person name="Tunlid A."/>
            <person name="Henrissat B."/>
            <person name="Grigoriev I.V."/>
            <person name="Hibbett D.S."/>
            <person name="Martin F."/>
        </authorList>
    </citation>
    <scope>NUCLEOTIDE SEQUENCE [LARGE SCALE GENOMIC DNA]</scope>
    <source>
        <strain evidence="12">Foug A</strain>
    </source>
</reference>
<comment type="catalytic activity">
    <reaction evidence="7">
        <text>myo-inositol(out) + H(+)(out) = myo-inositol(in) + H(+)(in)</text>
        <dbReference type="Rhea" id="RHEA:60364"/>
        <dbReference type="ChEBI" id="CHEBI:15378"/>
        <dbReference type="ChEBI" id="CHEBI:17268"/>
    </reaction>
</comment>
<dbReference type="PROSITE" id="PS00217">
    <property type="entry name" value="SUGAR_TRANSPORT_2"/>
    <property type="match status" value="1"/>
</dbReference>
<feature type="transmembrane region" description="Helical" evidence="9">
    <location>
        <begin position="345"/>
        <end position="365"/>
    </location>
</feature>
<comment type="subcellular location">
    <subcellularLocation>
        <location evidence="1">Membrane</location>
        <topology evidence="1">Multi-pass membrane protein</topology>
    </subcellularLocation>
</comment>
<evidence type="ECO:0000256" key="2">
    <source>
        <dbReference type="ARBA" id="ARBA00010992"/>
    </source>
</evidence>
<dbReference type="Gene3D" id="1.20.1250.20">
    <property type="entry name" value="MFS general substrate transporter like domains"/>
    <property type="match status" value="1"/>
</dbReference>
<evidence type="ECO:0000256" key="3">
    <source>
        <dbReference type="ARBA" id="ARBA00022448"/>
    </source>
</evidence>
<feature type="transmembrane region" description="Helical" evidence="9">
    <location>
        <begin position="120"/>
        <end position="143"/>
    </location>
</feature>
<dbReference type="InterPro" id="IPR050360">
    <property type="entry name" value="MFS_Sugar_Transporters"/>
</dbReference>
<proteinExistence type="inferred from homology"/>
<feature type="transmembrane region" description="Helical" evidence="9">
    <location>
        <begin position="391"/>
        <end position="410"/>
    </location>
</feature>
<dbReference type="SUPFAM" id="SSF103473">
    <property type="entry name" value="MFS general substrate transporter"/>
    <property type="match status" value="1"/>
</dbReference>
<organism evidence="11 12">
    <name type="scientific">Scleroderma citrinum Foug A</name>
    <dbReference type="NCBI Taxonomy" id="1036808"/>
    <lineage>
        <taxon>Eukaryota</taxon>
        <taxon>Fungi</taxon>
        <taxon>Dikarya</taxon>
        <taxon>Basidiomycota</taxon>
        <taxon>Agaricomycotina</taxon>
        <taxon>Agaricomycetes</taxon>
        <taxon>Agaricomycetidae</taxon>
        <taxon>Boletales</taxon>
        <taxon>Sclerodermatineae</taxon>
        <taxon>Sclerodermataceae</taxon>
        <taxon>Scleroderma</taxon>
    </lineage>
</organism>
<dbReference type="InterPro" id="IPR036259">
    <property type="entry name" value="MFS_trans_sf"/>
</dbReference>
<dbReference type="Proteomes" id="UP000053989">
    <property type="component" value="Unassembled WGS sequence"/>
</dbReference>
<dbReference type="PANTHER" id="PTHR48022:SF23">
    <property type="entry name" value="MAJOR FACILITATOR SUPERFAMILY (MFS) PROFILE DOMAIN-CONTAINING PROTEIN"/>
    <property type="match status" value="1"/>
</dbReference>
<feature type="transmembrane region" description="Helical" evidence="9">
    <location>
        <begin position="62"/>
        <end position="81"/>
    </location>
</feature>
<dbReference type="NCBIfam" id="TIGR00879">
    <property type="entry name" value="SP"/>
    <property type="match status" value="1"/>
</dbReference>
<dbReference type="HOGENOM" id="CLU_001265_30_12_1"/>
<keyword evidence="3 8" id="KW-0813">Transport</keyword>
<evidence type="ECO:0000256" key="5">
    <source>
        <dbReference type="ARBA" id="ARBA00022989"/>
    </source>
</evidence>
<dbReference type="STRING" id="1036808.A0A0C3ADZ5"/>
<dbReference type="GO" id="GO:0016020">
    <property type="term" value="C:membrane"/>
    <property type="evidence" value="ECO:0007669"/>
    <property type="project" value="UniProtKB-SubCell"/>
</dbReference>
<dbReference type="PANTHER" id="PTHR48022">
    <property type="entry name" value="PLASTIDIC GLUCOSE TRANSPORTER 4"/>
    <property type="match status" value="1"/>
</dbReference>
<evidence type="ECO:0000256" key="4">
    <source>
        <dbReference type="ARBA" id="ARBA00022692"/>
    </source>
</evidence>
<feature type="transmembrane region" description="Helical" evidence="9">
    <location>
        <begin position="155"/>
        <end position="172"/>
    </location>
</feature>
<dbReference type="FunFam" id="1.20.1250.20:FF:000134">
    <property type="entry name" value="MFS sugar transporter protein"/>
    <property type="match status" value="1"/>
</dbReference>
<reference evidence="11 12" key="1">
    <citation type="submission" date="2014-04" db="EMBL/GenBank/DDBJ databases">
        <authorList>
            <consortium name="DOE Joint Genome Institute"/>
            <person name="Kuo A."/>
            <person name="Kohler A."/>
            <person name="Nagy L.G."/>
            <person name="Floudas D."/>
            <person name="Copeland A."/>
            <person name="Barry K.W."/>
            <person name="Cichocki N."/>
            <person name="Veneault-Fourrey C."/>
            <person name="LaButti K."/>
            <person name="Lindquist E.A."/>
            <person name="Lipzen A."/>
            <person name="Lundell T."/>
            <person name="Morin E."/>
            <person name="Murat C."/>
            <person name="Sun H."/>
            <person name="Tunlid A."/>
            <person name="Henrissat B."/>
            <person name="Grigoriev I.V."/>
            <person name="Hibbett D.S."/>
            <person name="Martin F."/>
            <person name="Nordberg H.P."/>
            <person name="Cantor M.N."/>
            <person name="Hua S.X."/>
        </authorList>
    </citation>
    <scope>NUCLEOTIDE SEQUENCE [LARGE SCALE GENOMIC DNA]</scope>
    <source>
        <strain evidence="11 12">Foug A</strain>
    </source>
</reference>
<evidence type="ECO:0000259" key="10">
    <source>
        <dbReference type="PROSITE" id="PS50850"/>
    </source>
</evidence>
<dbReference type="InterPro" id="IPR020846">
    <property type="entry name" value="MFS_dom"/>
</dbReference>
<dbReference type="AlphaFoldDB" id="A0A0C3ADZ5"/>
<feature type="transmembrane region" description="Helical" evidence="9">
    <location>
        <begin position="269"/>
        <end position="290"/>
    </location>
</feature>
<feature type="transmembrane region" description="Helical" evidence="9">
    <location>
        <begin position="422"/>
        <end position="441"/>
    </location>
</feature>
<dbReference type="GO" id="GO:0005351">
    <property type="term" value="F:carbohydrate:proton symporter activity"/>
    <property type="evidence" value="ECO:0007669"/>
    <property type="project" value="TreeGrafter"/>
</dbReference>
<keyword evidence="12" id="KW-1185">Reference proteome</keyword>
<keyword evidence="5 9" id="KW-1133">Transmembrane helix</keyword>